<reference evidence="6" key="2">
    <citation type="submission" date="2021-04" db="EMBL/GenBank/DDBJ databases">
        <authorList>
            <person name="Gilroy R."/>
        </authorList>
    </citation>
    <scope>NUCLEOTIDE SEQUENCE</scope>
    <source>
        <strain evidence="6">ChiW19-954</strain>
    </source>
</reference>
<dbReference type="InterPro" id="IPR036010">
    <property type="entry name" value="2Fe-2S_ferredoxin-like_sf"/>
</dbReference>
<comment type="caution">
    <text evidence="6">The sequence shown here is derived from an EMBL/GenBank/DDBJ whole genome shotgun (WGS) entry which is preliminary data.</text>
</comment>
<sequence>MEIQFTLNKKQVTAEVGADTVLLGVLRDLGCKSVKCGCETTNCGLCTVWIDGRSRLSCSVLAAGIDGHEVTTLEGVEEEAAEFGRFLAAEGGEQCGFCSPGFIMNVLAMKRELEDPDLEEIKEYLAGNLCRCTGYMSQLRAIRKYMAVQKENSGKEAQV</sequence>
<gene>
    <name evidence="6" type="ORF">H9758_09030</name>
</gene>
<evidence type="ECO:0000256" key="3">
    <source>
        <dbReference type="ARBA" id="ARBA00023004"/>
    </source>
</evidence>
<dbReference type="GO" id="GO:0046872">
    <property type="term" value="F:metal ion binding"/>
    <property type="evidence" value="ECO:0007669"/>
    <property type="project" value="UniProtKB-KW"/>
</dbReference>
<reference evidence="6" key="1">
    <citation type="journal article" date="2021" name="PeerJ">
        <title>Extensive microbial diversity within the chicken gut microbiome revealed by metagenomics and culture.</title>
        <authorList>
            <person name="Gilroy R."/>
            <person name="Ravi A."/>
            <person name="Getino M."/>
            <person name="Pursley I."/>
            <person name="Horton D.L."/>
            <person name="Alikhan N.F."/>
            <person name="Baker D."/>
            <person name="Gharbi K."/>
            <person name="Hall N."/>
            <person name="Watson M."/>
            <person name="Adriaenssens E.M."/>
            <person name="Foster-Nyarko E."/>
            <person name="Jarju S."/>
            <person name="Secka A."/>
            <person name="Antonio M."/>
            <person name="Oren A."/>
            <person name="Chaudhuri R.R."/>
            <person name="La Ragione R."/>
            <person name="Hildebrand F."/>
            <person name="Pallen M.J."/>
        </authorList>
    </citation>
    <scope>NUCLEOTIDE SEQUENCE</scope>
    <source>
        <strain evidence="6">ChiW19-954</strain>
    </source>
</reference>
<evidence type="ECO:0000313" key="6">
    <source>
        <dbReference type="EMBL" id="HJC34718.1"/>
    </source>
</evidence>
<dbReference type="Pfam" id="PF01799">
    <property type="entry name" value="Fer2_2"/>
    <property type="match status" value="1"/>
</dbReference>
<dbReference type="InterPro" id="IPR002888">
    <property type="entry name" value="2Fe-2S-bd"/>
</dbReference>
<dbReference type="InterPro" id="IPR001041">
    <property type="entry name" value="2Fe-2S_ferredoxin-type"/>
</dbReference>
<dbReference type="GO" id="GO:0051537">
    <property type="term" value="F:2 iron, 2 sulfur cluster binding"/>
    <property type="evidence" value="ECO:0007669"/>
    <property type="project" value="UniProtKB-KW"/>
</dbReference>
<dbReference type="SUPFAM" id="SSF47741">
    <property type="entry name" value="CO dehydrogenase ISP C-domain like"/>
    <property type="match status" value="1"/>
</dbReference>
<dbReference type="PANTHER" id="PTHR44379">
    <property type="entry name" value="OXIDOREDUCTASE WITH IRON-SULFUR SUBUNIT"/>
    <property type="match status" value="1"/>
</dbReference>
<keyword evidence="3" id="KW-0408">Iron</keyword>
<dbReference type="Gene3D" id="1.10.150.120">
    <property type="entry name" value="[2Fe-2S]-binding domain"/>
    <property type="match status" value="1"/>
</dbReference>
<accession>A0A9D2NNW4</accession>
<dbReference type="InterPro" id="IPR012675">
    <property type="entry name" value="Beta-grasp_dom_sf"/>
</dbReference>
<dbReference type="PANTHER" id="PTHR44379:SF8">
    <property type="entry name" value="XANTHINE DEHYDROGENASE IRON-SULFUR-BINDING SUBUNIT XDHC-RELATED"/>
    <property type="match status" value="1"/>
</dbReference>
<organism evidence="6 7">
    <name type="scientific">Candidatus Mediterraneibacter faecipullorum</name>
    <dbReference type="NCBI Taxonomy" id="2838670"/>
    <lineage>
        <taxon>Bacteria</taxon>
        <taxon>Bacillati</taxon>
        <taxon>Bacillota</taxon>
        <taxon>Clostridia</taxon>
        <taxon>Lachnospirales</taxon>
        <taxon>Lachnospiraceae</taxon>
        <taxon>Mediterraneibacter</taxon>
    </lineage>
</organism>
<keyword evidence="1" id="KW-0001">2Fe-2S</keyword>
<dbReference type="AlphaFoldDB" id="A0A9D2NNW4"/>
<dbReference type="Proteomes" id="UP000823890">
    <property type="component" value="Unassembled WGS sequence"/>
</dbReference>
<evidence type="ECO:0000256" key="1">
    <source>
        <dbReference type="ARBA" id="ARBA00022714"/>
    </source>
</evidence>
<evidence type="ECO:0000313" key="7">
    <source>
        <dbReference type="Proteomes" id="UP000823890"/>
    </source>
</evidence>
<name>A0A9D2NNW4_9FIRM</name>
<dbReference type="PROSITE" id="PS51085">
    <property type="entry name" value="2FE2S_FER_2"/>
    <property type="match status" value="1"/>
</dbReference>
<evidence type="ECO:0000259" key="5">
    <source>
        <dbReference type="PROSITE" id="PS51085"/>
    </source>
</evidence>
<dbReference type="InterPro" id="IPR036884">
    <property type="entry name" value="2Fe-2S-bd_dom_sf"/>
</dbReference>
<feature type="domain" description="2Fe-2S ferredoxin-type" evidence="5">
    <location>
        <begin position="1"/>
        <end position="76"/>
    </location>
</feature>
<dbReference type="EMBL" id="DWWO01000110">
    <property type="protein sequence ID" value="HJC34718.1"/>
    <property type="molecule type" value="Genomic_DNA"/>
</dbReference>
<dbReference type="CDD" id="cd00207">
    <property type="entry name" value="fer2"/>
    <property type="match status" value="1"/>
</dbReference>
<evidence type="ECO:0000256" key="4">
    <source>
        <dbReference type="ARBA" id="ARBA00023014"/>
    </source>
</evidence>
<proteinExistence type="predicted"/>
<keyword evidence="2" id="KW-0479">Metal-binding</keyword>
<keyword evidence="4" id="KW-0411">Iron-sulfur</keyword>
<dbReference type="Gene3D" id="3.10.20.30">
    <property type="match status" value="1"/>
</dbReference>
<dbReference type="SUPFAM" id="SSF54292">
    <property type="entry name" value="2Fe-2S ferredoxin-like"/>
    <property type="match status" value="1"/>
</dbReference>
<evidence type="ECO:0000256" key="2">
    <source>
        <dbReference type="ARBA" id="ARBA00022723"/>
    </source>
</evidence>
<dbReference type="GO" id="GO:0016491">
    <property type="term" value="F:oxidoreductase activity"/>
    <property type="evidence" value="ECO:0007669"/>
    <property type="project" value="InterPro"/>
</dbReference>
<dbReference type="InterPro" id="IPR051452">
    <property type="entry name" value="Diverse_Oxidoreductases"/>
</dbReference>
<protein>
    <submittedName>
        <fullName evidence="6">(2Fe-2S)-binding protein</fullName>
    </submittedName>
</protein>